<dbReference type="GO" id="GO:0020037">
    <property type="term" value="F:heme binding"/>
    <property type="evidence" value="ECO:0007669"/>
    <property type="project" value="InterPro"/>
</dbReference>
<dbReference type="Gene3D" id="1.10.630.10">
    <property type="entry name" value="Cytochrome P450"/>
    <property type="match status" value="1"/>
</dbReference>
<dbReference type="Pfam" id="PF00067">
    <property type="entry name" value="p450"/>
    <property type="match status" value="1"/>
</dbReference>
<dbReference type="InterPro" id="IPR001128">
    <property type="entry name" value="Cyt_P450"/>
</dbReference>
<keyword evidence="3" id="KW-1185">Reference proteome</keyword>
<sequence length="393" mass="42636">MTTQMSTVERLVARFDHHDPGFTPDTAVAVHRGLRERGEPVHSEAHGGFWVLARYRHVFAALKDHGRFSSASGVFFPRAADQPRFAPLEYDPPEHTAFRSLMRPALAAAAVRAVEPRIDELAAEVVRPLVRRGSADLVAELTTTLPLAVLATTIGFSAAARGAILDLTRTTWASMASGGQFWPQFAALLDAEIARARGPHDGSYLAELVRTRVDGAPVPDEQLRVMLVAFAIAGHETTMNTTGHLLWRLAGDPELAARVLPDARHRLAAVDETLRLDAPVDHGSRVTTEDVVVGTTTLPRGSRVLLAVGAANRDPDEFTAPEEFRLDRGAARHLSLGQGIHYCLGAQLGRRQITAVLAELAAAPPMRLDGPVERHYANGRHLNLAALPVRFGR</sequence>
<dbReference type="InterPro" id="IPR036396">
    <property type="entry name" value="Cyt_P450_sf"/>
</dbReference>
<dbReference type="GO" id="GO:0005506">
    <property type="term" value="F:iron ion binding"/>
    <property type="evidence" value="ECO:0007669"/>
    <property type="project" value="InterPro"/>
</dbReference>
<dbReference type="PRINTS" id="PR00359">
    <property type="entry name" value="BP450"/>
</dbReference>
<dbReference type="OrthoDB" id="142769at2"/>
<evidence type="ECO:0000313" key="3">
    <source>
        <dbReference type="Proteomes" id="UP000186040"/>
    </source>
</evidence>
<dbReference type="STRING" id="1193682.BJP25_20475"/>
<reference evidence="2 3" key="1">
    <citation type="submission" date="2016-10" db="EMBL/GenBank/DDBJ databases">
        <title>The Draft Genome Sequence of Actinokineospora bangkokensis 44EHWT reveals the biosynthetic pathway of antifungal compounds Thailandins with unusual extender unit butylmalonyl-CoA.</title>
        <authorList>
            <person name="Greule A."/>
            <person name="Intra B."/>
            <person name="Flemming S."/>
            <person name="Rommel M.G."/>
            <person name="Panbangred W."/>
            <person name="Bechthold A."/>
        </authorList>
    </citation>
    <scope>NUCLEOTIDE SEQUENCE [LARGE SCALE GENOMIC DNA]</scope>
    <source>
        <strain evidence="2 3">44EHW</strain>
    </source>
</reference>
<dbReference type="AlphaFoldDB" id="A0A1Q9LK73"/>
<dbReference type="InterPro" id="IPR002397">
    <property type="entry name" value="Cyt_P450_B"/>
</dbReference>
<evidence type="ECO:0000313" key="2">
    <source>
        <dbReference type="EMBL" id="OLR92457.1"/>
    </source>
</evidence>
<gene>
    <name evidence="2" type="ORF">BJP25_20475</name>
</gene>
<proteinExistence type="inferred from homology"/>
<evidence type="ECO:0000256" key="1">
    <source>
        <dbReference type="ARBA" id="ARBA00010617"/>
    </source>
</evidence>
<name>A0A1Q9LK73_9PSEU</name>
<comment type="similarity">
    <text evidence="1">Belongs to the cytochrome P450 family.</text>
</comment>
<dbReference type="RefSeq" id="WP_075975600.1">
    <property type="nucleotide sequence ID" value="NZ_MKQR01000016.1"/>
</dbReference>
<dbReference type="Proteomes" id="UP000186040">
    <property type="component" value="Unassembled WGS sequence"/>
</dbReference>
<accession>A0A1Q9LK73</accession>
<comment type="caution">
    <text evidence="2">The sequence shown here is derived from an EMBL/GenBank/DDBJ whole genome shotgun (WGS) entry which is preliminary data.</text>
</comment>
<dbReference type="EMBL" id="MKQR01000016">
    <property type="protein sequence ID" value="OLR92457.1"/>
    <property type="molecule type" value="Genomic_DNA"/>
</dbReference>
<dbReference type="SUPFAM" id="SSF48264">
    <property type="entry name" value="Cytochrome P450"/>
    <property type="match status" value="1"/>
</dbReference>
<dbReference type="PANTHER" id="PTHR46696:SF6">
    <property type="entry name" value="P450, PUTATIVE (EUROFUNG)-RELATED"/>
    <property type="match status" value="1"/>
</dbReference>
<organism evidence="2 3">
    <name type="scientific">Actinokineospora bangkokensis</name>
    <dbReference type="NCBI Taxonomy" id="1193682"/>
    <lineage>
        <taxon>Bacteria</taxon>
        <taxon>Bacillati</taxon>
        <taxon>Actinomycetota</taxon>
        <taxon>Actinomycetes</taxon>
        <taxon>Pseudonocardiales</taxon>
        <taxon>Pseudonocardiaceae</taxon>
        <taxon>Actinokineospora</taxon>
    </lineage>
</organism>
<dbReference type="GO" id="GO:0004497">
    <property type="term" value="F:monooxygenase activity"/>
    <property type="evidence" value="ECO:0007669"/>
    <property type="project" value="InterPro"/>
</dbReference>
<dbReference type="GO" id="GO:0016705">
    <property type="term" value="F:oxidoreductase activity, acting on paired donors, with incorporation or reduction of molecular oxygen"/>
    <property type="evidence" value="ECO:0007669"/>
    <property type="project" value="InterPro"/>
</dbReference>
<protein>
    <recommendedName>
        <fullName evidence="4">Cytochrome</fullName>
    </recommendedName>
</protein>
<evidence type="ECO:0008006" key="4">
    <source>
        <dbReference type="Google" id="ProtNLM"/>
    </source>
</evidence>
<dbReference type="PANTHER" id="PTHR46696">
    <property type="entry name" value="P450, PUTATIVE (EUROFUNG)-RELATED"/>
    <property type="match status" value="1"/>
</dbReference>